<dbReference type="PROSITE" id="PS50893">
    <property type="entry name" value="ABC_TRANSPORTER_2"/>
    <property type="match status" value="2"/>
</dbReference>
<gene>
    <name evidence="7" type="primary">rbsA_1</name>
    <name evidence="7" type="ORF">ROE7235_01566</name>
</gene>
<evidence type="ECO:0000256" key="2">
    <source>
        <dbReference type="ARBA" id="ARBA00022597"/>
    </source>
</evidence>
<evidence type="ECO:0000256" key="4">
    <source>
        <dbReference type="ARBA" id="ARBA00022741"/>
    </source>
</evidence>
<dbReference type="EC" id="3.6.3.17" evidence="7"/>
<dbReference type="Pfam" id="PF00005">
    <property type="entry name" value="ABC_tran"/>
    <property type="match status" value="2"/>
</dbReference>
<keyword evidence="1" id="KW-0813">Transport</keyword>
<dbReference type="GO" id="GO:0016887">
    <property type="term" value="F:ATP hydrolysis activity"/>
    <property type="evidence" value="ECO:0007669"/>
    <property type="project" value="InterPro"/>
</dbReference>
<name>A0A3B0M745_9RHOB</name>
<dbReference type="GO" id="GO:0005524">
    <property type="term" value="F:ATP binding"/>
    <property type="evidence" value="ECO:0007669"/>
    <property type="project" value="UniProtKB-KW"/>
</dbReference>
<proteinExistence type="predicted"/>
<accession>A0A3B0M745</accession>
<dbReference type="Proteomes" id="UP000272908">
    <property type="component" value="Unassembled WGS sequence"/>
</dbReference>
<dbReference type="InterPro" id="IPR027417">
    <property type="entry name" value="P-loop_NTPase"/>
</dbReference>
<feature type="domain" description="ABC transporter" evidence="6">
    <location>
        <begin position="251"/>
        <end position="497"/>
    </location>
</feature>
<dbReference type="InterPro" id="IPR017871">
    <property type="entry name" value="ABC_transporter-like_CS"/>
</dbReference>
<reference evidence="8" key="1">
    <citation type="submission" date="2018-08" db="EMBL/GenBank/DDBJ databases">
        <authorList>
            <person name="Rodrigo-Torres L."/>
            <person name="Arahal R. D."/>
            <person name="Lucena T."/>
        </authorList>
    </citation>
    <scope>NUCLEOTIDE SEQUENCE [LARGE SCALE GENOMIC DNA]</scope>
    <source>
        <strain evidence="8">CECT 7235</strain>
    </source>
</reference>
<keyword evidence="3" id="KW-0677">Repeat</keyword>
<dbReference type="SMART" id="SM00382">
    <property type="entry name" value="AAA"/>
    <property type="match status" value="2"/>
</dbReference>
<evidence type="ECO:0000256" key="1">
    <source>
        <dbReference type="ARBA" id="ARBA00022448"/>
    </source>
</evidence>
<dbReference type="InterPro" id="IPR003439">
    <property type="entry name" value="ABC_transporter-like_ATP-bd"/>
</dbReference>
<evidence type="ECO:0000256" key="3">
    <source>
        <dbReference type="ARBA" id="ARBA00022737"/>
    </source>
</evidence>
<dbReference type="Gene3D" id="3.40.50.300">
    <property type="entry name" value="P-loop containing nucleotide triphosphate hydrolases"/>
    <property type="match status" value="2"/>
</dbReference>
<dbReference type="AlphaFoldDB" id="A0A3B0M745"/>
<organism evidence="7 8">
    <name type="scientific">Roseinatronobacter ekhonensis</name>
    <dbReference type="NCBI Taxonomy" id="254356"/>
    <lineage>
        <taxon>Bacteria</taxon>
        <taxon>Pseudomonadati</taxon>
        <taxon>Pseudomonadota</taxon>
        <taxon>Alphaproteobacteria</taxon>
        <taxon>Rhodobacterales</taxon>
        <taxon>Paracoccaceae</taxon>
        <taxon>Roseinatronobacter</taxon>
    </lineage>
</organism>
<dbReference type="OrthoDB" id="9805029at2"/>
<dbReference type="EMBL" id="UIHC01000011">
    <property type="protein sequence ID" value="SUZ31815.1"/>
    <property type="molecule type" value="Genomic_DNA"/>
</dbReference>
<dbReference type="InterPro" id="IPR050107">
    <property type="entry name" value="ABC_carbohydrate_import_ATPase"/>
</dbReference>
<dbReference type="SUPFAM" id="SSF52540">
    <property type="entry name" value="P-loop containing nucleoside triphosphate hydrolases"/>
    <property type="match status" value="2"/>
</dbReference>
<dbReference type="PROSITE" id="PS00211">
    <property type="entry name" value="ABC_TRANSPORTER_1"/>
    <property type="match status" value="1"/>
</dbReference>
<sequence length="507" mass="54745">MTEAALSLQEIVKTFPGVRALDSASLTLQPSEIHGLVGENGAGKSTIIKVLAGIYTPDSGQLRIAGQHIHPITPASVHDAGIRFIHQELHLVPHFTVAEAIFMGQELAGPFGLRKGQMRHRAEEFLHDRLGVTIHGNRLVRDLGTAERKLVQIARALIDGQAKVVVFDEPTAPLASAEVKTLMDAIFRLKQQEITILYVSHYLNEIMGICDRVTVFRNGRNVAVFDDVDDALGPKMISAMVGRDLDDIYPARTRSFAETVMTLDKLTGPGFEDVSLSLRKGEILGVAGLIGSGREELVDTLYGLARAKGGTLHLHGKRARIRTPSDAIAQGVVLVPRDRRNDGLVLPMTVGENITLATLDEDATFGVENRAHARTRAARKVSELDIRPANTGAIVRFLSGGNQQKVVLARWLARDADIFVLDEPTVGVDIGARAEIYSVVNRLAQDGAGVLVSSSDPGELIGLCDRILVMLRGRVVAELDPARQSMDDLIALSTGATNAPQGQEVPV</sequence>
<dbReference type="CDD" id="cd03215">
    <property type="entry name" value="ABC_Carb_Monos_II"/>
    <property type="match status" value="1"/>
</dbReference>
<keyword evidence="5 7" id="KW-0067">ATP-binding</keyword>
<keyword evidence="4" id="KW-0547">Nucleotide-binding</keyword>
<evidence type="ECO:0000259" key="6">
    <source>
        <dbReference type="PROSITE" id="PS50893"/>
    </source>
</evidence>
<dbReference type="InterPro" id="IPR003593">
    <property type="entry name" value="AAA+_ATPase"/>
</dbReference>
<feature type="domain" description="ABC transporter" evidence="6">
    <location>
        <begin position="6"/>
        <end position="243"/>
    </location>
</feature>
<dbReference type="RefSeq" id="WP_121094282.1">
    <property type="nucleotide sequence ID" value="NZ_UIHC01000011.1"/>
</dbReference>
<evidence type="ECO:0000313" key="7">
    <source>
        <dbReference type="EMBL" id="SUZ31815.1"/>
    </source>
</evidence>
<dbReference type="PANTHER" id="PTHR43790">
    <property type="entry name" value="CARBOHYDRATE TRANSPORT ATP-BINDING PROTEIN MG119-RELATED"/>
    <property type="match status" value="1"/>
</dbReference>
<keyword evidence="7" id="KW-0378">Hydrolase</keyword>
<dbReference type="PANTHER" id="PTHR43790:SF9">
    <property type="entry name" value="GALACTOFURANOSE TRANSPORTER ATP-BINDING PROTEIN YTFR"/>
    <property type="match status" value="1"/>
</dbReference>
<protein>
    <submittedName>
        <fullName evidence="7">Ribose import ATP-binding protein RbsA</fullName>
        <ecNumber evidence="7">3.6.3.17</ecNumber>
    </submittedName>
</protein>
<evidence type="ECO:0000256" key="5">
    <source>
        <dbReference type="ARBA" id="ARBA00022840"/>
    </source>
</evidence>
<evidence type="ECO:0000313" key="8">
    <source>
        <dbReference type="Proteomes" id="UP000272908"/>
    </source>
</evidence>
<keyword evidence="8" id="KW-1185">Reference proteome</keyword>
<dbReference type="CDD" id="cd03216">
    <property type="entry name" value="ABC_Carb_Monos_I"/>
    <property type="match status" value="1"/>
</dbReference>
<keyword evidence="2" id="KW-0762">Sugar transport</keyword>